<dbReference type="EMBL" id="KV907495">
    <property type="protein sequence ID" value="OOF98519.1"/>
    <property type="molecule type" value="Genomic_DNA"/>
</dbReference>
<evidence type="ECO:0000313" key="2">
    <source>
        <dbReference type="Proteomes" id="UP000188318"/>
    </source>
</evidence>
<reference evidence="2" key="1">
    <citation type="journal article" date="2017" name="Genome Biol.">
        <title>Comparative genomics reveals high biological diversity and specific adaptations in the industrially and medically important fungal genus Aspergillus.</title>
        <authorList>
            <person name="de Vries R.P."/>
            <person name="Riley R."/>
            <person name="Wiebenga A."/>
            <person name="Aguilar-Osorio G."/>
            <person name="Amillis S."/>
            <person name="Uchima C.A."/>
            <person name="Anderluh G."/>
            <person name="Asadollahi M."/>
            <person name="Askin M."/>
            <person name="Barry K."/>
            <person name="Battaglia E."/>
            <person name="Bayram O."/>
            <person name="Benocci T."/>
            <person name="Braus-Stromeyer S.A."/>
            <person name="Caldana C."/>
            <person name="Canovas D."/>
            <person name="Cerqueira G.C."/>
            <person name="Chen F."/>
            <person name="Chen W."/>
            <person name="Choi C."/>
            <person name="Clum A."/>
            <person name="Dos Santos R.A."/>
            <person name="Damasio A.R."/>
            <person name="Diallinas G."/>
            <person name="Emri T."/>
            <person name="Fekete E."/>
            <person name="Flipphi M."/>
            <person name="Freyberg S."/>
            <person name="Gallo A."/>
            <person name="Gournas C."/>
            <person name="Habgood R."/>
            <person name="Hainaut M."/>
            <person name="Harispe M.L."/>
            <person name="Henrissat B."/>
            <person name="Hilden K.S."/>
            <person name="Hope R."/>
            <person name="Hossain A."/>
            <person name="Karabika E."/>
            <person name="Karaffa L."/>
            <person name="Karanyi Z."/>
            <person name="Krasevec N."/>
            <person name="Kuo A."/>
            <person name="Kusch H."/>
            <person name="LaButti K."/>
            <person name="Lagendijk E.L."/>
            <person name="Lapidus A."/>
            <person name="Levasseur A."/>
            <person name="Lindquist E."/>
            <person name="Lipzen A."/>
            <person name="Logrieco A.F."/>
            <person name="MacCabe A."/>
            <person name="Maekelae M.R."/>
            <person name="Malavazi I."/>
            <person name="Melin P."/>
            <person name="Meyer V."/>
            <person name="Mielnichuk N."/>
            <person name="Miskei M."/>
            <person name="Molnar A.P."/>
            <person name="Mule G."/>
            <person name="Ngan C.Y."/>
            <person name="Orejas M."/>
            <person name="Orosz E."/>
            <person name="Ouedraogo J.P."/>
            <person name="Overkamp K.M."/>
            <person name="Park H.-S."/>
            <person name="Perrone G."/>
            <person name="Piumi F."/>
            <person name="Punt P.J."/>
            <person name="Ram A.F."/>
            <person name="Ramon A."/>
            <person name="Rauscher S."/>
            <person name="Record E."/>
            <person name="Riano-Pachon D.M."/>
            <person name="Robert V."/>
            <person name="Roehrig J."/>
            <person name="Ruller R."/>
            <person name="Salamov A."/>
            <person name="Salih N.S."/>
            <person name="Samson R.A."/>
            <person name="Sandor E."/>
            <person name="Sanguinetti M."/>
            <person name="Schuetze T."/>
            <person name="Sepcic K."/>
            <person name="Shelest E."/>
            <person name="Sherlock G."/>
            <person name="Sophianopoulou V."/>
            <person name="Squina F.M."/>
            <person name="Sun H."/>
            <person name="Susca A."/>
            <person name="Todd R.B."/>
            <person name="Tsang A."/>
            <person name="Unkles S.E."/>
            <person name="van de Wiele N."/>
            <person name="van Rossen-Uffink D."/>
            <person name="Oliveira J.V."/>
            <person name="Vesth T.C."/>
            <person name="Visser J."/>
            <person name="Yu J.-H."/>
            <person name="Zhou M."/>
            <person name="Andersen M.R."/>
            <person name="Archer D.B."/>
            <person name="Baker S.E."/>
            <person name="Benoit I."/>
            <person name="Brakhage A.A."/>
            <person name="Braus G.H."/>
            <person name="Fischer R."/>
            <person name="Frisvad J.C."/>
            <person name="Goldman G.H."/>
            <person name="Houbraken J."/>
            <person name="Oakley B."/>
            <person name="Pocsi I."/>
            <person name="Scazzocchio C."/>
            <person name="Seiboth B."/>
            <person name="vanKuyk P.A."/>
            <person name="Wortman J."/>
            <person name="Dyer P.S."/>
            <person name="Grigoriev I.V."/>
        </authorList>
    </citation>
    <scope>NUCLEOTIDE SEQUENCE [LARGE SCALE GENOMIC DNA]</scope>
    <source>
        <strain evidence="2">ITEM 5010</strain>
    </source>
</reference>
<sequence>MRPVRPTHGRQPFPDVQEHHVPLAQLVPELLLERREAFAILIPRALQLRDPRVVLRDGARRLMVGLQRLLERLLVGPARVALPLEQLGQLARLQPVAFQQRIAVAQNRLLVVQLGPSALELQRRRLQFLLQFHDVGDQTGPTAREIAQRLPQVVLEVHQAFLPGGGFDLLRRQVLLELAGFLLGGRCLAVQFIDDPLHLLLLFAADDLALVPFLGQPFFEIARLVPLTLQAHPVGLEFRLQISNLDLVAVLLLTQERDLVLARLDLDGQPLNLGVSFVEALLQRLHLPVAVLQFLLDSLVPLEVVLRIFFEPDNALAGGPHFGLQGPEIFVLHSQFLAQPLALLHLLVELVSEGVQLLLSLRPQVLESFVALIGHLQGLVAFLLEILHLLFRLIDIGLIRLVQRFVVADGVIHLLADRLVLQLEGRDLVTQLAHPGLQVFPLCIATRGVARPIAGARRGPAMRSGR</sequence>
<organism evidence="1 2">
    <name type="scientific">Aspergillus carbonarius (strain ITEM 5010)</name>
    <dbReference type="NCBI Taxonomy" id="602072"/>
    <lineage>
        <taxon>Eukaryota</taxon>
        <taxon>Fungi</taxon>
        <taxon>Dikarya</taxon>
        <taxon>Ascomycota</taxon>
        <taxon>Pezizomycotina</taxon>
        <taxon>Eurotiomycetes</taxon>
        <taxon>Eurotiomycetidae</taxon>
        <taxon>Eurotiales</taxon>
        <taxon>Aspergillaceae</taxon>
        <taxon>Aspergillus</taxon>
        <taxon>Aspergillus subgen. Circumdati</taxon>
    </lineage>
</organism>
<dbReference type="Proteomes" id="UP000188318">
    <property type="component" value="Unassembled WGS sequence"/>
</dbReference>
<protein>
    <submittedName>
        <fullName evidence="1">Uncharacterized protein</fullName>
    </submittedName>
</protein>
<proteinExistence type="predicted"/>
<keyword evidence="2" id="KW-1185">Reference proteome</keyword>
<dbReference type="AlphaFoldDB" id="A0A1R3RVJ7"/>
<evidence type="ECO:0000313" key="1">
    <source>
        <dbReference type="EMBL" id="OOF98519.1"/>
    </source>
</evidence>
<accession>A0A1R3RVJ7</accession>
<dbReference type="VEuPathDB" id="FungiDB:ASPCADRAFT_162024"/>
<gene>
    <name evidence="1" type="ORF">ASPCADRAFT_162024</name>
</gene>
<name>A0A1R3RVJ7_ASPC5</name>